<keyword evidence="3" id="KW-1185">Reference proteome</keyword>
<feature type="compositionally biased region" description="Basic and acidic residues" evidence="1">
    <location>
        <begin position="14"/>
        <end position="24"/>
    </location>
</feature>
<dbReference type="AlphaFoldDB" id="A0A2R6PNE4"/>
<dbReference type="Proteomes" id="UP000186601">
    <property type="component" value="Unassembled WGS sequence"/>
</dbReference>
<proteinExistence type="predicted"/>
<name>A0A2R6PNE4_9APHY</name>
<dbReference type="EMBL" id="MLYV02000463">
    <property type="protein sequence ID" value="PSR94125.1"/>
    <property type="molecule type" value="Genomic_DNA"/>
</dbReference>
<evidence type="ECO:0000313" key="2">
    <source>
        <dbReference type="EMBL" id="PSR94125.1"/>
    </source>
</evidence>
<organism evidence="2 3">
    <name type="scientific">Hermanssonia centrifuga</name>
    <dbReference type="NCBI Taxonomy" id="98765"/>
    <lineage>
        <taxon>Eukaryota</taxon>
        <taxon>Fungi</taxon>
        <taxon>Dikarya</taxon>
        <taxon>Basidiomycota</taxon>
        <taxon>Agaricomycotina</taxon>
        <taxon>Agaricomycetes</taxon>
        <taxon>Polyporales</taxon>
        <taxon>Meruliaceae</taxon>
        <taxon>Hermanssonia</taxon>
    </lineage>
</organism>
<dbReference type="OrthoDB" id="3269397at2759"/>
<evidence type="ECO:0000256" key="1">
    <source>
        <dbReference type="SAM" id="MobiDB-lite"/>
    </source>
</evidence>
<reference evidence="2 3" key="1">
    <citation type="submission" date="2018-02" db="EMBL/GenBank/DDBJ databases">
        <title>Genome sequence of the basidiomycete white-rot fungus Phlebia centrifuga.</title>
        <authorList>
            <person name="Granchi Z."/>
            <person name="Peng M."/>
            <person name="de Vries R.P."/>
            <person name="Hilden K."/>
            <person name="Makela M.R."/>
            <person name="Grigoriev I."/>
            <person name="Riley R."/>
        </authorList>
    </citation>
    <scope>NUCLEOTIDE SEQUENCE [LARGE SCALE GENOMIC DNA]</scope>
    <source>
        <strain evidence="2 3">FBCC195</strain>
    </source>
</reference>
<protein>
    <submittedName>
        <fullName evidence="2">Uncharacterized protein</fullName>
    </submittedName>
</protein>
<accession>A0A2R6PNE4</accession>
<evidence type="ECO:0000313" key="3">
    <source>
        <dbReference type="Proteomes" id="UP000186601"/>
    </source>
</evidence>
<gene>
    <name evidence="2" type="ORF">PHLCEN_2v4553</name>
</gene>
<feature type="region of interest" description="Disordered" evidence="1">
    <location>
        <begin position="1"/>
        <end position="113"/>
    </location>
</feature>
<feature type="compositionally biased region" description="Polar residues" evidence="1">
    <location>
        <begin position="40"/>
        <end position="57"/>
    </location>
</feature>
<feature type="compositionally biased region" description="Low complexity" evidence="1">
    <location>
        <begin position="94"/>
        <end position="112"/>
    </location>
</feature>
<dbReference type="STRING" id="98765.A0A2R6PNE4"/>
<comment type="caution">
    <text evidence="2">The sequence shown here is derived from an EMBL/GenBank/DDBJ whole genome shotgun (WGS) entry which is preliminary data.</text>
</comment>
<feature type="compositionally biased region" description="Pro residues" evidence="1">
    <location>
        <begin position="74"/>
        <end position="87"/>
    </location>
</feature>
<sequence>MEENIPTKVEPALVEDKGKTREAPMEGIQTEPTDTLPLRQASSHSQQPRKWPETSSPPIQPRNYVKTPTTPMSPKAPSPFPTLPPKPEWTSRGTTLSASTPPTSAEPVTTSEQIVSLPDIPKFVTKKNASLSEEAEAMKIRQHREKLTLEYTAISLATRRAMHELDLSSIDLRMAEKRRKVTNAQLERARAGVLGVDYDPIPSEEDQYTNI</sequence>